<proteinExistence type="predicted"/>
<evidence type="ECO:0000313" key="2">
    <source>
        <dbReference type="EMBL" id="EHY65128.1"/>
    </source>
</evidence>
<dbReference type="Gene3D" id="1.25.10.10">
    <property type="entry name" value="Leucine-rich Repeat Variant"/>
    <property type="match status" value="1"/>
</dbReference>
<dbReference type="OrthoDB" id="2194665at2759"/>
<dbReference type="InterPro" id="IPR011989">
    <property type="entry name" value="ARM-like"/>
</dbReference>
<dbReference type="SUPFAM" id="SSF48371">
    <property type="entry name" value="ARM repeat"/>
    <property type="match status" value="1"/>
</dbReference>
<dbReference type="EMBL" id="JH604636">
    <property type="protein sequence ID" value="EHY65128.1"/>
    <property type="molecule type" value="Genomic_DNA"/>
</dbReference>
<dbReference type="Proteomes" id="UP000054524">
    <property type="component" value="Unassembled WGS sequence"/>
</dbReference>
<sequence>MLIPDEQLERTCPQEESMHGESRGELDVLYTRIENMIKEREEKEQIRMKQLLGAISEQLNKNVAALFENIIQKEVRGPLCQKIEKVLTSRVDQKMNEVSNHCSNAVVASIEGKALNQTVSKTLKNAVIEGIVPVIENGMNEIRLQILDRMKAMPLYVEKLEEDISDSKDDTFDRMVDTLNDFTEHIEEHPTDIITRLLETNIAECFSYVIGSNDPEMFLFLLDKLPPDAEIDLDNSLLVQFVQQMIMFIGTGWKQARLRAQYTAFLSNALSHIKRNSLKENELQTLQDSILHLLRGCPSFGSTSGERYMLDLIQEMGLY</sequence>
<dbReference type="Proteomes" id="UP000005622">
    <property type="component" value="Unassembled WGS sequence"/>
</dbReference>
<feature type="region of interest" description="Disordered" evidence="1">
    <location>
        <begin position="1"/>
        <end position="21"/>
    </location>
</feature>
<dbReference type="HOGENOM" id="CLU_871820_0_0_1"/>
<dbReference type="AlphaFoldDB" id="H8ZDA3"/>
<keyword evidence="4" id="KW-1185">Reference proteome</keyword>
<organism evidence="2">
    <name type="scientific">Nematocida ausubeli (strain ATCC PRA-371 / ERTm2)</name>
    <name type="common">Nematode killer fungus</name>
    <dbReference type="NCBI Taxonomy" id="1913371"/>
    <lineage>
        <taxon>Eukaryota</taxon>
        <taxon>Fungi</taxon>
        <taxon>Fungi incertae sedis</taxon>
        <taxon>Microsporidia</taxon>
        <taxon>Nematocida</taxon>
    </lineage>
</organism>
<feature type="compositionally biased region" description="Basic and acidic residues" evidence="1">
    <location>
        <begin position="7"/>
        <end position="21"/>
    </location>
</feature>
<reference evidence="3 4" key="3">
    <citation type="journal article" date="2014" name="Genome Announc.">
        <title>Genome Sequence of the Microsporidian Species Nematocida sp1 Strain ERTm6 (ATCC PRA-372).</title>
        <authorList>
            <person name="Bakowski M.A."/>
            <person name="Priest M."/>
            <person name="Young S."/>
            <person name="Cuomo C.A."/>
            <person name="Troemel E.R."/>
        </authorList>
    </citation>
    <scope>NUCLEOTIDE SEQUENCE [LARGE SCALE GENOMIC DNA]</scope>
    <source>
        <strain evidence="3 4">ERTm6</strain>
    </source>
</reference>
<accession>H8ZDA3</accession>
<dbReference type="EMBL" id="AKIJ01000001">
    <property type="protein sequence ID" value="KFG27240.1"/>
    <property type="molecule type" value="Genomic_DNA"/>
</dbReference>
<protein>
    <submittedName>
        <fullName evidence="2">Uncharacterized protein</fullName>
    </submittedName>
</protein>
<evidence type="ECO:0000313" key="4">
    <source>
        <dbReference type="Proteomes" id="UP000054524"/>
    </source>
</evidence>
<accession>A0A086J522</accession>
<evidence type="ECO:0000256" key="1">
    <source>
        <dbReference type="SAM" id="MobiDB-lite"/>
    </source>
</evidence>
<gene>
    <name evidence="2" type="ORF">NERG_01574</name>
    <name evidence="3" type="ORF">NESG_00317</name>
</gene>
<evidence type="ECO:0000313" key="3">
    <source>
        <dbReference type="EMBL" id="KFG27240.1"/>
    </source>
</evidence>
<reference evidence="2" key="1">
    <citation type="submission" date="2011-03" db="EMBL/GenBank/DDBJ databases">
        <title>The Genome Sequence of Nematocida sp1 strain ERTm2.</title>
        <authorList>
            <consortium name="The Broad Institute Genome Sequencing Platform"/>
            <consortium name="The Broad Institute Genome Sequencing Center for Infectious Disease"/>
            <person name="Cuomo C."/>
            <person name="Troemel E."/>
            <person name="Young S.K."/>
            <person name="Zeng Q."/>
            <person name="Gargeya S."/>
            <person name="Fitzgerald M."/>
            <person name="Haas B."/>
            <person name="Abouelleil A."/>
            <person name="Alvarado L."/>
            <person name="Arachchi H.M."/>
            <person name="Berlin A."/>
            <person name="Brown A."/>
            <person name="Chapman S.B."/>
            <person name="Chen Z."/>
            <person name="Dunbar C."/>
            <person name="Freedman E."/>
            <person name="Gearin G."/>
            <person name="Gellesch M."/>
            <person name="Goldberg J."/>
            <person name="Griggs A."/>
            <person name="Gujja S."/>
            <person name="Heilman E.R."/>
            <person name="Heiman D."/>
            <person name="Howarth C."/>
            <person name="Larson L."/>
            <person name="Lui A."/>
            <person name="MacDonald P.J.P."/>
            <person name="Mehta T."/>
            <person name="Montmayeur A."/>
            <person name="Murphy C."/>
            <person name="Neiman D."/>
            <person name="Pearson M."/>
            <person name="Priest M."/>
            <person name="Roberts A."/>
            <person name="Saif S."/>
            <person name="Shea T."/>
            <person name="Shenoy N."/>
            <person name="Sisk P."/>
            <person name="Stolte C."/>
            <person name="Sykes S."/>
            <person name="White J."/>
            <person name="Yandava C."/>
            <person name="Wortman J."/>
            <person name="Nusbaum C."/>
            <person name="Birren B."/>
        </authorList>
    </citation>
    <scope>NUCLEOTIDE SEQUENCE</scope>
    <source>
        <strain evidence="2">ERTm2</strain>
    </source>
</reference>
<dbReference type="InterPro" id="IPR016024">
    <property type="entry name" value="ARM-type_fold"/>
</dbReference>
<reference evidence="3" key="2">
    <citation type="submission" date="2012-10" db="EMBL/GenBank/DDBJ databases">
        <authorList>
            <consortium name="The Broad Institute Genome Sequencing Platform"/>
            <consortium name="The Broad Institute Genome Sequencing Center for Infectious Disease"/>
            <person name="Cuomo C."/>
            <person name="Troemel E."/>
            <person name="Walker B."/>
            <person name="Young S.K."/>
            <person name="Zeng Q."/>
            <person name="Gargeya S."/>
            <person name="Fitzgerald M."/>
            <person name="Haas B."/>
            <person name="Abouelleil A."/>
            <person name="Alvarado L."/>
            <person name="Arachchi H.M."/>
            <person name="Berlin A.M."/>
            <person name="Chapman S.B."/>
            <person name="Goldberg J."/>
            <person name="Griggs A."/>
            <person name="Gujja S."/>
            <person name="Hansen M."/>
            <person name="Howarth C."/>
            <person name="Imamovic A."/>
            <person name="Larimer J."/>
            <person name="McCowan C."/>
            <person name="Murphy C."/>
            <person name="Neiman D."/>
            <person name="Pearson M."/>
            <person name="Priest M."/>
            <person name="Roberts A."/>
            <person name="Saif S."/>
            <person name="Shea T."/>
            <person name="Sisk P."/>
            <person name="Sykes S."/>
            <person name="Wortman J."/>
            <person name="Nusbaum C."/>
            <person name="Birren B."/>
        </authorList>
    </citation>
    <scope>NUCLEOTIDE SEQUENCE</scope>
    <source>
        <strain evidence="3">ERTm6</strain>
    </source>
</reference>
<name>H8ZDA3_NEMA1</name>